<reference evidence="1 2" key="1">
    <citation type="journal article" date="2019" name="Nat. Ecol. Evol.">
        <title>Megaphylogeny resolves global patterns of mushroom evolution.</title>
        <authorList>
            <person name="Varga T."/>
            <person name="Krizsan K."/>
            <person name="Foldi C."/>
            <person name="Dima B."/>
            <person name="Sanchez-Garcia M."/>
            <person name="Sanchez-Ramirez S."/>
            <person name="Szollosi G.J."/>
            <person name="Szarkandi J.G."/>
            <person name="Papp V."/>
            <person name="Albert L."/>
            <person name="Andreopoulos W."/>
            <person name="Angelini C."/>
            <person name="Antonin V."/>
            <person name="Barry K.W."/>
            <person name="Bougher N.L."/>
            <person name="Buchanan P."/>
            <person name="Buyck B."/>
            <person name="Bense V."/>
            <person name="Catcheside P."/>
            <person name="Chovatia M."/>
            <person name="Cooper J."/>
            <person name="Damon W."/>
            <person name="Desjardin D."/>
            <person name="Finy P."/>
            <person name="Geml J."/>
            <person name="Haridas S."/>
            <person name="Hughes K."/>
            <person name="Justo A."/>
            <person name="Karasinski D."/>
            <person name="Kautmanova I."/>
            <person name="Kiss B."/>
            <person name="Kocsube S."/>
            <person name="Kotiranta H."/>
            <person name="LaButti K.M."/>
            <person name="Lechner B.E."/>
            <person name="Liimatainen K."/>
            <person name="Lipzen A."/>
            <person name="Lukacs Z."/>
            <person name="Mihaltcheva S."/>
            <person name="Morgado L.N."/>
            <person name="Niskanen T."/>
            <person name="Noordeloos M.E."/>
            <person name="Ohm R.A."/>
            <person name="Ortiz-Santana B."/>
            <person name="Ovrebo C."/>
            <person name="Racz N."/>
            <person name="Riley R."/>
            <person name="Savchenko A."/>
            <person name="Shiryaev A."/>
            <person name="Soop K."/>
            <person name="Spirin V."/>
            <person name="Szebenyi C."/>
            <person name="Tomsovsky M."/>
            <person name="Tulloss R.E."/>
            <person name="Uehling J."/>
            <person name="Grigoriev I.V."/>
            <person name="Vagvolgyi C."/>
            <person name="Papp T."/>
            <person name="Martin F.M."/>
            <person name="Miettinen O."/>
            <person name="Hibbett D.S."/>
            <person name="Nagy L.G."/>
        </authorList>
    </citation>
    <scope>NUCLEOTIDE SEQUENCE [LARGE SCALE GENOMIC DNA]</scope>
    <source>
        <strain evidence="1 2">NL-1719</strain>
    </source>
</reference>
<gene>
    <name evidence="1" type="ORF">BDN72DRAFT_858174</name>
</gene>
<dbReference type="Proteomes" id="UP000308600">
    <property type="component" value="Unassembled WGS sequence"/>
</dbReference>
<evidence type="ECO:0000313" key="2">
    <source>
        <dbReference type="Proteomes" id="UP000308600"/>
    </source>
</evidence>
<sequence length="172" mass="19183">MTFTYIHTTIAIPYRGVHDILSPTSYLVRIQYGTLVFVQLYSFFTFFALCFAAKAKALVPLISVLAPTSHEKTNGDRTWLELVVPYSVQRAHCNMPPVSPTHPPPLTCLRGRFEIFMNNNLEFVCLLSVWNGCYGKTVPCCGPLIGLEKISGHMAYGGMVEKRGNVPRDAPL</sequence>
<organism evidence="1 2">
    <name type="scientific">Pluteus cervinus</name>
    <dbReference type="NCBI Taxonomy" id="181527"/>
    <lineage>
        <taxon>Eukaryota</taxon>
        <taxon>Fungi</taxon>
        <taxon>Dikarya</taxon>
        <taxon>Basidiomycota</taxon>
        <taxon>Agaricomycotina</taxon>
        <taxon>Agaricomycetes</taxon>
        <taxon>Agaricomycetidae</taxon>
        <taxon>Agaricales</taxon>
        <taxon>Pluteineae</taxon>
        <taxon>Pluteaceae</taxon>
        <taxon>Pluteus</taxon>
    </lineage>
</organism>
<name>A0ACD3AT30_9AGAR</name>
<keyword evidence="2" id="KW-1185">Reference proteome</keyword>
<accession>A0ACD3AT30</accession>
<protein>
    <submittedName>
        <fullName evidence="1">Uncharacterized protein</fullName>
    </submittedName>
</protein>
<evidence type="ECO:0000313" key="1">
    <source>
        <dbReference type="EMBL" id="TFK68799.1"/>
    </source>
</evidence>
<dbReference type="EMBL" id="ML208344">
    <property type="protein sequence ID" value="TFK68799.1"/>
    <property type="molecule type" value="Genomic_DNA"/>
</dbReference>
<proteinExistence type="predicted"/>